<dbReference type="AlphaFoldDB" id="A0ABD6C5P3"/>
<evidence type="ECO:0000313" key="3">
    <source>
        <dbReference type="Proteomes" id="UP001597119"/>
    </source>
</evidence>
<gene>
    <name evidence="2" type="ORF">ACFR9U_00830</name>
</gene>
<dbReference type="Proteomes" id="UP001597119">
    <property type="component" value="Unassembled WGS sequence"/>
</dbReference>
<sequence length="75" mass="8504">MSKTATSTREVPETTVRNRSQYADTLHRIDSDHDEPFPACWEQNRDGEFTDVPTVAYLPHYNLCGNPECFGGEQA</sequence>
<organism evidence="2 3">
    <name type="scientific">Halorientalis brevis</name>
    <dbReference type="NCBI Taxonomy" id="1126241"/>
    <lineage>
        <taxon>Archaea</taxon>
        <taxon>Methanobacteriati</taxon>
        <taxon>Methanobacteriota</taxon>
        <taxon>Stenosarchaea group</taxon>
        <taxon>Halobacteria</taxon>
        <taxon>Halobacteriales</taxon>
        <taxon>Haloarculaceae</taxon>
        <taxon>Halorientalis</taxon>
    </lineage>
</organism>
<comment type="caution">
    <text evidence="2">The sequence shown here is derived from an EMBL/GenBank/DDBJ whole genome shotgun (WGS) entry which is preliminary data.</text>
</comment>
<feature type="region of interest" description="Disordered" evidence="1">
    <location>
        <begin position="1"/>
        <end position="21"/>
    </location>
</feature>
<dbReference type="RefSeq" id="WP_247377927.1">
    <property type="nucleotide sequence ID" value="NZ_JALLGV010000004.1"/>
</dbReference>
<name>A0ABD6C5P3_9EURY</name>
<reference evidence="2 3" key="1">
    <citation type="journal article" date="2019" name="Int. J. Syst. Evol. Microbiol.">
        <title>The Global Catalogue of Microorganisms (GCM) 10K type strain sequencing project: providing services to taxonomists for standard genome sequencing and annotation.</title>
        <authorList>
            <consortium name="The Broad Institute Genomics Platform"/>
            <consortium name="The Broad Institute Genome Sequencing Center for Infectious Disease"/>
            <person name="Wu L."/>
            <person name="Ma J."/>
        </authorList>
    </citation>
    <scope>NUCLEOTIDE SEQUENCE [LARGE SCALE GENOMIC DNA]</scope>
    <source>
        <strain evidence="2 3">CGMCC 1.12125</strain>
    </source>
</reference>
<accession>A0ABD6C5P3</accession>
<protein>
    <submittedName>
        <fullName evidence="2">Uncharacterized protein</fullName>
    </submittedName>
</protein>
<evidence type="ECO:0000313" key="2">
    <source>
        <dbReference type="EMBL" id="MFD1585510.1"/>
    </source>
</evidence>
<proteinExistence type="predicted"/>
<keyword evidence="3" id="KW-1185">Reference proteome</keyword>
<evidence type="ECO:0000256" key="1">
    <source>
        <dbReference type="SAM" id="MobiDB-lite"/>
    </source>
</evidence>
<dbReference type="EMBL" id="JBHUDJ010000001">
    <property type="protein sequence ID" value="MFD1585510.1"/>
    <property type="molecule type" value="Genomic_DNA"/>
</dbReference>